<dbReference type="PANTHER" id="PTHR47738:SF1">
    <property type="entry name" value="NITROGEN REGULATORY PROTEIN"/>
    <property type="match status" value="1"/>
</dbReference>
<dbReference type="GO" id="GO:0030295">
    <property type="term" value="F:protein kinase activator activity"/>
    <property type="evidence" value="ECO:0007669"/>
    <property type="project" value="TreeGrafter"/>
</dbReference>
<dbReference type="CDD" id="cd00211">
    <property type="entry name" value="PTS_IIA_fru"/>
    <property type="match status" value="1"/>
</dbReference>
<accession>A0A972VZU0</accession>
<dbReference type="InterPro" id="IPR016152">
    <property type="entry name" value="PTrfase/Anion_transptr"/>
</dbReference>
<evidence type="ECO:0000259" key="1">
    <source>
        <dbReference type="PROSITE" id="PS51094"/>
    </source>
</evidence>
<reference evidence="2" key="1">
    <citation type="submission" date="2020-05" db="EMBL/GenBank/DDBJ databases">
        <title>Sulfur intermediates as new biogeochemical hubs in an aquatic model microbial ecosystem.</title>
        <authorList>
            <person name="Vigneron A."/>
        </authorList>
    </citation>
    <scope>NUCLEOTIDE SEQUENCE</scope>
    <source>
        <strain evidence="2">Bin.250</strain>
    </source>
</reference>
<dbReference type="EMBL" id="JABMOJ010000535">
    <property type="protein sequence ID" value="NQV66536.1"/>
    <property type="molecule type" value="Genomic_DNA"/>
</dbReference>
<organism evidence="2 3">
    <name type="scientific">SAR86 cluster bacterium</name>
    <dbReference type="NCBI Taxonomy" id="2030880"/>
    <lineage>
        <taxon>Bacteria</taxon>
        <taxon>Pseudomonadati</taxon>
        <taxon>Pseudomonadota</taxon>
        <taxon>Gammaproteobacteria</taxon>
        <taxon>SAR86 cluster</taxon>
    </lineage>
</organism>
<feature type="domain" description="PTS EIIA type-2" evidence="1">
    <location>
        <begin position="5"/>
        <end position="154"/>
    </location>
</feature>
<keyword evidence="2" id="KW-0813">Transport</keyword>
<gene>
    <name evidence="2" type="ORF">HQ497_14340</name>
</gene>
<dbReference type="SUPFAM" id="SSF55804">
    <property type="entry name" value="Phoshotransferase/anion transport protein"/>
    <property type="match status" value="1"/>
</dbReference>
<dbReference type="PROSITE" id="PS51094">
    <property type="entry name" value="PTS_EIIA_TYPE_2"/>
    <property type="match status" value="1"/>
</dbReference>
<dbReference type="Pfam" id="PF00359">
    <property type="entry name" value="PTS_EIIA_2"/>
    <property type="match status" value="1"/>
</dbReference>
<dbReference type="Gene3D" id="3.40.930.10">
    <property type="entry name" value="Mannitol-specific EII, Chain A"/>
    <property type="match status" value="1"/>
</dbReference>
<dbReference type="AlphaFoldDB" id="A0A972VZU0"/>
<comment type="caution">
    <text evidence="2">The sequence shown here is derived from an EMBL/GenBank/DDBJ whole genome shotgun (WGS) entry which is preliminary data.</text>
</comment>
<protein>
    <submittedName>
        <fullName evidence="2">PTS sugar transporter subunit IIA</fullName>
    </submittedName>
</protein>
<evidence type="ECO:0000313" key="2">
    <source>
        <dbReference type="EMBL" id="NQV66536.1"/>
    </source>
</evidence>
<keyword evidence="2" id="KW-0762">Sugar transport</keyword>
<dbReference type="InterPro" id="IPR051541">
    <property type="entry name" value="PTS_SugarTrans_NitroReg"/>
</dbReference>
<evidence type="ECO:0000313" key="3">
    <source>
        <dbReference type="Proteomes" id="UP000754644"/>
    </source>
</evidence>
<dbReference type="PANTHER" id="PTHR47738">
    <property type="entry name" value="PTS SYSTEM FRUCTOSE-LIKE EIIA COMPONENT-RELATED"/>
    <property type="match status" value="1"/>
</dbReference>
<dbReference type="InterPro" id="IPR002178">
    <property type="entry name" value="PTS_EIIA_type-2_dom"/>
</dbReference>
<proteinExistence type="predicted"/>
<name>A0A972VZU0_9GAMM</name>
<sequence>MNIESILSLSRTHANIQANSKKRAIEEAARLIAASMAGLDAEEIYNNLIAREKLGTTAIGHGIAIPHCRLSSCQEIVGSLISLQEPVDFGAFDDQGVNLMFVMLVPSKEVDEHLQALAMLAERFETKAYRDLLSAADSHQALYDRSILPLSRPTDKP</sequence>
<dbReference type="Proteomes" id="UP000754644">
    <property type="component" value="Unassembled WGS sequence"/>
</dbReference>